<dbReference type="EMBL" id="CAJVPY010033023">
    <property type="protein sequence ID" value="CAG8798453.1"/>
    <property type="molecule type" value="Genomic_DNA"/>
</dbReference>
<evidence type="ECO:0000256" key="1">
    <source>
        <dbReference type="SAM" id="MobiDB-lite"/>
    </source>
</evidence>
<feature type="compositionally biased region" description="Low complexity" evidence="1">
    <location>
        <begin position="16"/>
        <end position="26"/>
    </location>
</feature>
<sequence length="106" mass="12703">MTSLPVLNHDSDHDNNYNNGDENDYENYYKNDYEDDPNNNLDNELDNNLDNDNIVKVFLWKWGSTKTLWRHLESTNWSQYVTTKACNKKKKKVQDEHSTIKEIFKE</sequence>
<gene>
    <name evidence="2" type="ORF">DERYTH_LOCUS22874</name>
</gene>
<evidence type="ECO:0000313" key="2">
    <source>
        <dbReference type="EMBL" id="CAG8798453.1"/>
    </source>
</evidence>
<reference evidence="2" key="1">
    <citation type="submission" date="2021-06" db="EMBL/GenBank/DDBJ databases">
        <authorList>
            <person name="Kallberg Y."/>
            <person name="Tangrot J."/>
            <person name="Rosling A."/>
        </authorList>
    </citation>
    <scope>NUCLEOTIDE SEQUENCE</scope>
    <source>
        <strain evidence="2">MA453B</strain>
    </source>
</reference>
<keyword evidence="3" id="KW-1185">Reference proteome</keyword>
<protein>
    <submittedName>
        <fullName evidence="2">1881_t:CDS:1</fullName>
    </submittedName>
</protein>
<name>A0A9N9P947_9GLOM</name>
<feature type="region of interest" description="Disordered" evidence="1">
    <location>
        <begin position="1"/>
        <end position="40"/>
    </location>
</feature>
<evidence type="ECO:0000313" key="3">
    <source>
        <dbReference type="Proteomes" id="UP000789405"/>
    </source>
</evidence>
<comment type="caution">
    <text evidence="2">The sequence shown here is derived from an EMBL/GenBank/DDBJ whole genome shotgun (WGS) entry which is preliminary data.</text>
</comment>
<dbReference type="AlphaFoldDB" id="A0A9N9P947"/>
<organism evidence="2 3">
    <name type="scientific">Dentiscutata erythropus</name>
    <dbReference type="NCBI Taxonomy" id="1348616"/>
    <lineage>
        <taxon>Eukaryota</taxon>
        <taxon>Fungi</taxon>
        <taxon>Fungi incertae sedis</taxon>
        <taxon>Mucoromycota</taxon>
        <taxon>Glomeromycotina</taxon>
        <taxon>Glomeromycetes</taxon>
        <taxon>Diversisporales</taxon>
        <taxon>Gigasporaceae</taxon>
        <taxon>Dentiscutata</taxon>
    </lineage>
</organism>
<dbReference type="Proteomes" id="UP000789405">
    <property type="component" value="Unassembled WGS sequence"/>
</dbReference>
<feature type="non-terminal residue" evidence="2">
    <location>
        <position position="1"/>
    </location>
</feature>
<accession>A0A9N9P947</accession>
<proteinExistence type="predicted"/>